<accession>A0A8K0NUT0</accession>
<reference evidence="3" key="1">
    <citation type="submission" date="2013-04" db="EMBL/GenBank/DDBJ databases">
        <authorList>
            <person name="Qu J."/>
            <person name="Murali S.C."/>
            <person name="Bandaranaike D."/>
            <person name="Bellair M."/>
            <person name="Blankenburg K."/>
            <person name="Chao H."/>
            <person name="Dinh H."/>
            <person name="Doddapaneni H."/>
            <person name="Downs B."/>
            <person name="Dugan-Rocha S."/>
            <person name="Elkadiri S."/>
            <person name="Gnanaolivu R.D."/>
            <person name="Hernandez B."/>
            <person name="Javaid M."/>
            <person name="Jayaseelan J.C."/>
            <person name="Lee S."/>
            <person name="Li M."/>
            <person name="Ming W."/>
            <person name="Munidasa M."/>
            <person name="Muniz J."/>
            <person name="Nguyen L."/>
            <person name="Ongeri F."/>
            <person name="Osuji N."/>
            <person name="Pu L.-L."/>
            <person name="Puazo M."/>
            <person name="Qu C."/>
            <person name="Quiroz J."/>
            <person name="Raj R."/>
            <person name="Weissenberger G."/>
            <person name="Xin Y."/>
            <person name="Zou X."/>
            <person name="Han Y."/>
            <person name="Richards S."/>
            <person name="Worley K."/>
            <person name="Muzny D."/>
            <person name="Gibbs R."/>
        </authorList>
    </citation>
    <scope>NUCLEOTIDE SEQUENCE</scope>
    <source>
        <strain evidence="3">Sampled in the wild</strain>
    </source>
</reference>
<reference evidence="3" key="2">
    <citation type="submission" date="2017-10" db="EMBL/GenBank/DDBJ databases">
        <title>Ladona fulva Genome sequencing and assembly.</title>
        <authorList>
            <person name="Murali S."/>
            <person name="Richards S."/>
            <person name="Bandaranaike D."/>
            <person name="Bellair M."/>
            <person name="Blankenburg K."/>
            <person name="Chao H."/>
            <person name="Dinh H."/>
            <person name="Doddapaneni H."/>
            <person name="Dugan-Rocha S."/>
            <person name="Elkadiri S."/>
            <person name="Gnanaolivu R."/>
            <person name="Hernandez B."/>
            <person name="Skinner E."/>
            <person name="Javaid M."/>
            <person name="Lee S."/>
            <person name="Li M."/>
            <person name="Ming W."/>
            <person name="Munidasa M."/>
            <person name="Muniz J."/>
            <person name="Nguyen L."/>
            <person name="Hughes D."/>
            <person name="Osuji N."/>
            <person name="Pu L.-L."/>
            <person name="Puazo M."/>
            <person name="Qu C."/>
            <person name="Quiroz J."/>
            <person name="Raj R."/>
            <person name="Weissenberger G."/>
            <person name="Xin Y."/>
            <person name="Zou X."/>
            <person name="Han Y."/>
            <person name="Worley K."/>
            <person name="Muzny D."/>
            <person name="Gibbs R."/>
        </authorList>
    </citation>
    <scope>NUCLEOTIDE SEQUENCE</scope>
    <source>
        <strain evidence="3">Sampled in the wild</strain>
    </source>
</reference>
<feature type="non-terminal residue" evidence="3">
    <location>
        <position position="1"/>
    </location>
</feature>
<dbReference type="InterPro" id="IPR040467">
    <property type="entry name" value="CCDC66_dom"/>
</dbReference>
<feature type="domain" description="CCDC66" evidence="2">
    <location>
        <begin position="411"/>
        <end position="543"/>
    </location>
</feature>
<feature type="region of interest" description="Disordered" evidence="1">
    <location>
        <begin position="29"/>
        <end position="109"/>
    </location>
</feature>
<dbReference type="GO" id="GO:0005929">
    <property type="term" value="C:cilium"/>
    <property type="evidence" value="ECO:0007669"/>
    <property type="project" value="TreeGrafter"/>
</dbReference>
<dbReference type="GO" id="GO:0005874">
    <property type="term" value="C:microtubule"/>
    <property type="evidence" value="ECO:0007669"/>
    <property type="project" value="TreeGrafter"/>
</dbReference>
<dbReference type="Proteomes" id="UP000792457">
    <property type="component" value="Unassembled WGS sequence"/>
</dbReference>
<name>A0A8K0NUT0_LADFU</name>
<dbReference type="GO" id="GO:0008017">
    <property type="term" value="F:microtubule binding"/>
    <property type="evidence" value="ECO:0007669"/>
    <property type="project" value="TreeGrafter"/>
</dbReference>
<gene>
    <name evidence="3" type="ORF">J437_LFUL002177</name>
</gene>
<evidence type="ECO:0000259" key="2">
    <source>
        <dbReference type="Pfam" id="PF15236"/>
    </source>
</evidence>
<proteinExistence type="predicted"/>
<feature type="compositionally biased region" description="Basic and acidic residues" evidence="1">
    <location>
        <begin position="84"/>
        <end position="100"/>
    </location>
</feature>
<comment type="caution">
    <text evidence="3">The sequence shown here is derived from an EMBL/GenBank/DDBJ whole genome shotgun (WGS) entry which is preliminary data.</text>
</comment>
<dbReference type="GO" id="GO:0060271">
    <property type="term" value="P:cilium assembly"/>
    <property type="evidence" value="ECO:0007669"/>
    <property type="project" value="TreeGrafter"/>
</dbReference>
<evidence type="ECO:0000256" key="1">
    <source>
        <dbReference type="SAM" id="MobiDB-lite"/>
    </source>
</evidence>
<evidence type="ECO:0000313" key="3">
    <source>
        <dbReference type="EMBL" id="KAG8222442.1"/>
    </source>
</evidence>
<feature type="region of interest" description="Disordered" evidence="1">
    <location>
        <begin position="237"/>
        <end position="267"/>
    </location>
</feature>
<sequence>MGTRHLSLLEQKKMQWAKEREELARLSAPWGNAENAKPLRKRVEPNLLEEPEGDPQCRTYASTSPSVKDSPIEDNSINVTYVSVDDRGRPIHRGSHESDSRSPSLPPVNLNVVEDSRRRVYYRGKEMVGARPEMYEGYLYINDNQNISKSAENFCSSASDHHAKRKAYLSGDHLGDSSSVEKFPTEISPYSSSYHLRNSNLSIATEGDSTWREWSSSRGMGDESRPRWGDRGINVGPSWNSGGSHAMTRSGDSLAPPESYPTPGWVERGLSRMSSDGRGRGGSAEYQRCDPGIRVVVSDDTGGVQRIRGSMTELQNVGYGPGGGMHEMTSQRNFDRHPASVSYTGEMPGIHSSIGTPQRTEGNQGESVISVGHDVYNVNEVSRNGRQYGCISAPNKSTAGYNFKKNDEVTSSLPNLQCANSHLRGQNVPVDPDVIVERELRRLKAMELQKAIRQQLEEREKKRILEKEQRLKEEKALEERSRKLHEEERQRKEEEERKHREKEELERKKDEVMREALEAAEQDAQKQRKKRSLRQHEVKVNEEDINKTHSEVNILLPDDHMSNYTTSPCPAAMEGSPAIISQPVKTTLDQVDYGLSPSYAPDVDLTSRSRSPSVYEGAMVYHPSAAPIAPFKITLPDPTAGVSHDGRELSDQKQGGVLIVGRDVYLLPYVNTEVLAPKLINGSTYSFGPLGGFENLGNGLFNDHRDYRREWIGGSAQIKSTKDVSTQTDPCSQGPLLLLLRMAEPEGEQI</sequence>
<dbReference type="PANTHER" id="PTHR22736">
    <property type="entry name" value="COILED-COIL DOMAIN-CONTAINING PROTEIN 66"/>
    <property type="match status" value="1"/>
</dbReference>
<protein>
    <recommendedName>
        <fullName evidence="2">CCDC66 domain-containing protein</fullName>
    </recommendedName>
</protein>
<dbReference type="EMBL" id="KZ308134">
    <property type="protein sequence ID" value="KAG8222442.1"/>
    <property type="molecule type" value="Genomic_DNA"/>
</dbReference>
<dbReference type="PANTHER" id="PTHR22736:SF2">
    <property type="entry name" value="COILED-COIL DOMAIN-CONTAINING PROTEIN 66"/>
    <property type="match status" value="1"/>
</dbReference>
<organism evidence="3 4">
    <name type="scientific">Ladona fulva</name>
    <name type="common">Scarce chaser dragonfly</name>
    <name type="synonym">Libellula fulva</name>
    <dbReference type="NCBI Taxonomy" id="123851"/>
    <lineage>
        <taxon>Eukaryota</taxon>
        <taxon>Metazoa</taxon>
        <taxon>Ecdysozoa</taxon>
        <taxon>Arthropoda</taxon>
        <taxon>Hexapoda</taxon>
        <taxon>Insecta</taxon>
        <taxon>Pterygota</taxon>
        <taxon>Palaeoptera</taxon>
        <taxon>Odonata</taxon>
        <taxon>Epiprocta</taxon>
        <taxon>Anisoptera</taxon>
        <taxon>Libelluloidea</taxon>
        <taxon>Libellulidae</taxon>
        <taxon>Ladona</taxon>
    </lineage>
</organism>
<evidence type="ECO:0000313" key="4">
    <source>
        <dbReference type="Proteomes" id="UP000792457"/>
    </source>
</evidence>
<dbReference type="Pfam" id="PF15236">
    <property type="entry name" value="CCDC66"/>
    <property type="match status" value="1"/>
</dbReference>
<dbReference type="OrthoDB" id="8197927at2759"/>
<keyword evidence="4" id="KW-1185">Reference proteome</keyword>
<feature type="region of interest" description="Disordered" evidence="1">
    <location>
        <begin position="470"/>
        <end position="511"/>
    </location>
</feature>
<dbReference type="AlphaFoldDB" id="A0A8K0NUT0"/>
<dbReference type="InterPro" id="IPR039183">
    <property type="entry name" value="CCD66"/>
</dbReference>
<feature type="compositionally biased region" description="Polar residues" evidence="1">
    <location>
        <begin position="59"/>
        <end position="81"/>
    </location>
</feature>